<sequence>MKKALGIDLGTTNSAMAIVKEGNPEIIPIGANDETVLRSAIYFSKINGKNRVFYGKDAISRGTEIGRIDHFKNDFKRDMARNIESEALDQQRVSAEILSALILHEFKLRSDKLAMEMGLDTIQDAVITVPAYFTSEQRVATKRAGKLAGFNVLRIINEPTAAAIAYAHKKGIEGNVLVYDLGGGTFDVTVMHVSQNKYDILATDGNHRLGGLDFDKRMVKLVKDKFEEQGLNMTMLTPKEEMQLRYQVEKMKIALSVNDLAFYEFVTETGEYGVEVSRSEFEAVIADLIKDTELKVAEAVSAAGLSLSDIDHAILVGGSTRIPVVRQMMERLLGKRPEYDINPDTIVAEGASIIADLIVNKEVSFKETNKGDQQDPSQIVIRDVTSQGIGMLLKKNPRKSYAFVGDFFNSVVVPRNTPIPARFTKKIYAVADGQSNFQLRLTEGNYQNPMNVKPILKIVEYLSQKRSLGQEVAEIQFEFDEEQIIHIHVVDGITKAVLSSYQINANIDTIEEVVEEDLTEVQALFDALIL</sequence>
<keyword evidence="5" id="KW-0597">Phosphoprotein</keyword>
<dbReference type="InterPro" id="IPR043129">
    <property type="entry name" value="ATPase_NBD"/>
</dbReference>
<keyword evidence="6 13" id="KW-0547">Nucleotide-binding</keyword>
<gene>
    <name evidence="14" type="primary">dnaK_2</name>
    <name evidence="14" type="ORF">SAMEA4504048_00549</name>
</gene>
<dbReference type="CDD" id="cd24029">
    <property type="entry name" value="ASKHA_NBD_HSP70_DnaK_HscA_HscC"/>
    <property type="match status" value="1"/>
</dbReference>
<dbReference type="InterPro" id="IPR029047">
    <property type="entry name" value="HSP70_peptide-bd_sf"/>
</dbReference>
<dbReference type="RefSeq" id="WP_095121890.1">
    <property type="nucleotide sequence ID" value="NZ_LT906454.1"/>
</dbReference>
<evidence type="ECO:0000256" key="6">
    <source>
        <dbReference type="ARBA" id="ARBA00022741"/>
    </source>
</evidence>
<dbReference type="OrthoDB" id="9766019at2"/>
<name>A0A239WNR7_STRAI</name>
<dbReference type="KEGG" id="saco:SAME_00549"/>
<dbReference type="PRINTS" id="PR00301">
    <property type="entry name" value="HEATSHOCK70"/>
</dbReference>
<keyword evidence="8" id="KW-0346">Stress response</keyword>
<dbReference type="InterPro" id="IPR013126">
    <property type="entry name" value="Hsp_70_fam"/>
</dbReference>
<evidence type="ECO:0000256" key="8">
    <source>
        <dbReference type="ARBA" id="ARBA00023016"/>
    </source>
</evidence>
<comment type="similarity">
    <text evidence="2 13">Belongs to the heat shock protein 70 family.</text>
</comment>
<evidence type="ECO:0000256" key="13">
    <source>
        <dbReference type="RuleBase" id="RU003322"/>
    </source>
</evidence>
<evidence type="ECO:0000256" key="2">
    <source>
        <dbReference type="ARBA" id="ARBA00007381"/>
    </source>
</evidence>
<dbReference type="GO" id="GO:0005524">
    <property type="term" value="F:ATP binding"/>
    <property type="evidence" value="ECO:0007669"/>
    <property type="project" value="UniProtKB-KW"/>
</dbReference>
<accession>A0A239WNR7</accession>
<dbReference type="Proteomes" id="UP000215144">
    <property type="component" value="Chromosome 1"/>
</dbReference>
<dbReference type="AlphaFoldDB" id="A0A239WNR7"/>
<reference evidence="14 15" key="1">
    <citation type="submission" date="2017-06" db="EMBL/GenBank/DDBJ databases">
        <authorList>
            <consortium name="Pathogen Informatics"/>
        </authorList>
    </citation>
    <scope>NUCLEOTIDE SEQUENCE [LARGE SCALE GENOMIC DNA]</scope>
    <source>
        <strain evidence="14 15">NCTC11291</strain>
    </source>
</reference>
<dbReference type="Pfam" id="PF00012">
    <property type="entry name" value="HSP70"/>
    <property type="match status" value="1"/>
</dbReference>
<dbReference type="Gene3D" id="2.60.34.10">
    <property type="entry name" value="Substrate Binding Domain Of DNAk, Chain A, domain 1"/>
    <property type="match status" value="1"/>
</dbReference>
<dbReference type="PROSITE" id="PS00329">
    <property type="entry name" value="HSP70_2"/>
    <property type="match status" value="1"/>
</dbReference>
<evidence type="ECO:0000256" key="5">
    <source>
        <dbReference type="ARBA" id="ARBA00022553"/>
    </source>
</evidence>
<evidence type="ECO:0000256" key="4">
    <source>
        <dbReference type="ARBA" id="ARBA00017249"/>
    </source>
</evidence>
<proteinExistence type="inferred from homology"/>
<evidence type="ECO:0000256" key="9">
    <source>
        <dbReference type="ARBA" id="ARBA00023186"/>
    </source>
</evidence>
<protein>
    <recommendedName>
        <fullName evidence="3">Chaperone protein DnaK</fullName>
    </recommendedName>
    <alternativeName>
        <fullName evidence="4">Chaperone protein dnaK</fullName>
    </alternativeName>
    <alternativeName>
        <fullName evidence="12">HSP70</fullName>
    </alternativeName>
    <alternativeName>
        <fullName evidence="11">Heat shock 70 kDa protein</fullName>
    </alternativeName>
    <alternativeName>
        <fullName evidence="10">Heat shock protein 70</fullName>
    </alternativeName>
</protein>
<evidence type="ECO:0000256" key="7">
    <source>
        <dbReference type="ARBA" id="ARBA00022840"/>
    </source>
</evidence>
<evidence type="ECO:0000313" key="15">
    <source>
        <dbReference type="Proteomes" id="UP000215144"/>
    </source>
</evidence>
<evidence type="ECO:0000256" key="12">
    <source>
        <dbReference type="ARBA" id="ARBA00033103"/>
    </source>
</evidence>
<comment type="function">
    <text evidence="1">Acts as a chaperone.</text>
</comment>
<dbReference type="Gene3D" id="3.30.420.40">
    <property type="match status" value="2"/>
</dbReference>
<dbReference type="PANTHER" id="PTHR19375">
    <property type="entry name" value="HEAT SHOCK PROTEIN 70KDA"/>
    <property type="match status" value="1"/>
</dbReference>
<dbReference type="SUPFAM" id="SSF100920">
    <property type="entry name" value="Heat shock protein 70kD (HSP70), peptide-binding domain"/>
    <property type="match status" value="1"/>
</dbReference>
<evidence type="ECO:0000256" key="10">
    <source>
        <dbReference type="ARBA" id="ARBA00030019"/>
    </source>
</evidence>
<dbReference type="SUPFAM" id="SSF53067">
    <property type="entry name" value="Actin-like ATPase domain"/>
    <property type="match status" value="2"/>
</dbReference>
<keyword evidence="9" id="KW-0143">Chaperone</keyword>
<dbReference type="EMBL" id="LT906454">
    <property type="protein sequence ID" value="SNV36062.1"/>
    <property type="molecule type" value="Genomic_DNA"/>
</dbReference>
<organism evidence="14 15">
    <name type="scientific">Streptococcus acidominimus</name>
    <dbReference type="NCBI Taxonomy" id="1326"/>
    <lineage>
        <taxon>Bacteria</taxon>
        <taxon>Bacillati</taxon>
        <taxon>Bacillota</taxon>
        <taxon>Bacilli</taxon>
        <taxon>Lactobacillales</taxon>
        <taxon>Streptococcaceae</taxon>
        <taxon>Streptococcus</taxon>
    </lineage>
</organism>
<dbReference type="GO" id="GO:0140662">
    <property type="term" value="F:ATP-dependent protein folding chaperone"/>
    <property type="evidence" value="ECO:0007669"/>
    <property type="project" value="InterPro"/>
</dbReference>
<evidence type="ECO:0000256" key="11">
    <source>
        <dbReference type="ARBA" id="ARBA00030945"/>
    </source>
</evidence>
<evidence type="ECO:0000313" key="14">
    <source>
        <dbReference type="EMBL" id="SNV36062.1"/>
    </source>
</evidence>
<dbReference type="InterPro" id="IPR018181">
    <property type="entry name" value="Heat_shock_70_CS"/>
</dbReference>
<keyword evidence="7 13" id="KW-0067">ATP-binding</keyword>
<evidence type="ECO:0000256" key="3">
    <source>
        <dbReference type="ARBA" id="ARBA00014415"/>
    </source>
</evidence>
<dbReference type="PROSITE" id="PS00297">
    <property type="entry name" value="HSP70_1"/>
    <property type="match status" value="1"/>
</dbReference>
<evidence type="ECO:0000256" key="1">
    <source>
        <dbReference type="ARBA" id="ARBA00002290"/>
    </source>
</evidence>
<dbReference type="Gene3D" id="3.90.640.10">
    <property type="entry name" value="Actin, Chain A, domain 4"/>
    <property type="match status" value="1"/>
</dbReference>